<dbReference type="SUPFAM" id="SSF49493">
    <property type="entry name" value="HSP40/DnaJ peptide-binding domain"/>
    <property type="match status" value="2"/>
</dbReference>
<feature type="domain" description="J" evidence="11">
    <location>
        <begin position="5"/>
        <end position="71"/>
    </location>
</feature>
<dbReference type="PANTHER" id="PTHR43096:SF48">
    <property type="entry name" value="CHAPERONE PROTEIN DNAJ"/>
    <property type="match status" value="1"/>
</dbReference>
<evidence type="ECO:0000313" key="13">
    <source>
        <dbReference type="EMBL" id="CAL1329242.1"/>
    </source>
</evidence>
<feature type="binding site" evidence="9">
    <location>
        <position position="157"/>
    </location>
    <ligand>
        <name>Zn(2+)</name>
        <dbReference type="ChEBI" id="CHEBI:29105"/>
        <label>2</label>
    </ligand>
</feature>
<dbReference type="InterPro" id="IPR012724">
    <property type="entry name" value="DnaJ"/>
</dbReference>
<dbReference type="NCBIfam" id="NF008035">
    <property type="entry name" value="PRK10767.1"/>
    <property type="match status" value="1"/>
</dbReference>
<dbReference type="PROSITE" id="PS51188">
    <property type="entry name" value="ZF_CR"/>
    <property type="match status" value="1"/>
</dbReference>
<keyword evidence="14" id="KW-1185">Reference proteome</keyword>
<dbReference type="InterPro" id="IPR008971">
    <property type="entry name" value="HSP40/DnaJ_pept-bd"/>
</dbReference>
<dbReference type="Pfam" id="PF01556">
    <property type="entry name" value="DnaJ_C"/>
    <property type="match status" value="1"/>
</dbReference>
<gene>
    <name evidence="9 13" type="primary">dnaJ</name>
    <name evidence="13" type="ORF">PRHACTZTBTEA_320</name>
</gene>
<evidence type="ECO:0000256" key="8">
    <source>
        <dbReference type="ARBA" id="ARBA00023186"/>
    </source>
</evidence>
<comment type="subcellular location">
    <subcellularLocation>
        <location evidence="9">Cytoplasm</location>
    </subcellularLocation>
</comment>
<evidence type="ECO:0000256" key="6">
    <source>
        <dbReference type="ARBA" id="ARBA00022833"/>
    </source>
</evidence>
<dbReference type="InterPro" id="IPR001623">
    <property type="entry name" value="DnaJ_domain"/>
</dbReference>
<comment type="subunit">
    <text evidence="9">Homodimer.</text>
</comment>
<comment type="domain">
    <text evidence="9">The J domain is necessary and sufficient to stimulate DnaK ATPase activity. Zinc center 1 plays an important role in the autonomous, DnaK-independent chaperone activity of DnaJ. Zinc center 2 is essential for interaction with DnaK and for DnaJ activity.</text>
</comment>
<dbReference type="Proteomes" id="UP001497533">
    <property type="component" value="Chromosome"/>
</dbReference>
<dbReference type="InterPro" id="IPR036869">
    <property type="entry name" value="J_dom_sf"/>
</dbReference>
<feature type="binding site" evidence="9">
    <location>
        <position position="143"/>
    </location>
    <ligand>
        <name>Zn(2+)</name>
        <dbReference type="ChEBI" id="CHEBI:29105"/>
        <label>1</label>
    </ligand>
</feature>
<evidence type="ECO:0000259" key="11">
    <source>
        <dbReference type="PROSITE" id="PS50076"/>
    </source>
</evidence>
<dbReference type="CDD" id="cd06257">
    <property type="entry name" value="DnaJ"/>
    <property type="match status" value="1"/>
</dbReference>
<evidence type="ECO:0000256" key="9">
    <source>
        <dbReference type="HAMAP-Rule" id="MF_01152"/>
    </source>
</evidence>
<comment type="function">
    <text evidence="9">Participates actively in the response to hyperosmotic and heat shock by preventing the aggregation of stress-denatured proteins and by disaggregating proteins, also in an autonomous, DnaK-independent fashion. Unfolded proteins bind initially to DnaJ; upon interaction with the DnaJ-bound protein, DnaK hydrolyzes its bound ATP, resulting in the formation of a stable complex. GrpE releases ADP from DnaK; ATP binding to DnaK triggers the release of the substrate protein, thus completing the reaction cycle. Several rounds of ATP-dependent interactions between DnaJ, DnaK and GrpE are required for fully efficient folding. Also involved, together with DnaK and GrpE, in the DNA replication of plasmids through activation of initiation proteins.</text>
</comment>
<evidence type="ECO:0000256" key="3">
    <source>
        <dbReference type="ARBA" id="ARBA00022723"/>
    </source>
</evidence>
<dbReference type="RefSeq" id="WP_341765281.1">
    <property type="nucleotide sequence ID" value="NZ_OZ034688.1"/>
</dbReference>
<accession>A0ABM9NP43</accession>
<dbReference type="SMART" id="SM00271">
    <property type="entry name" value="DnaJ"/>
    <property type="match status" value="1"/>
</dbReference>
<feature type="binding site" evidence="9">
    <location>
        <position position="179"/>
    </location>
    <ligand>
        <name>Zn(2+)</name>
        <dbReference type="ChEBI" id="CHEBI:29105"/>
        <label>2</label>
    </ligand>
</feature>
<dbReference type="HAMAP" id="MF_01152">
    <property type="entry name" value="DnaJ"/>
    <property type="match status" value="1"/>
</dbReference>
<keyword evidence="6 9" id="KW-0862">Zinc</keyword>
<protein>
    <recommendedName>
        <fullName evidence="9">Chaperone protein DnaJ</fullName>
    </recommendedName>
</protein>
<dbReference type="PANTHER" id="PTHR43096">
    <property type="entry name" value="DNAJ HOMOLOG 1, MITOCHONDRIAL-RELATED"/>
    <property type="match status" value="1"/>
</dbReference>
<dbReference type="Pfam" id="PF00226">
    <property type="entry name" value="DnaJ"/>
    <property type="match status" value="1"/>
</dbReference>
<evidence type="ECO:0000256" key="10">
    <source>
        <dbReference type="PROSITE-ProRule" id="PRU00546"/>
    </source>
</evidence>
<dbReference type="InterPro" id="IPR001305">
    <property type="entry name" value="HSP_DnaJ_Cys-rich_dom"/>
</dbReference>
<dbReference type="InterPro" id="IPR002939">
    <property type="entry name" value="DnaJ_C"/>
</dbReference>
<keyword evidence="2 9" id="KW-0235">DNA replication</keyword>
<dbReference type="InterPro" id="IPR036410">
    <property type="entry name" value="HSP_DnaJ_Cys-rich_dom_sf"/>
</dbReference>
<evidence type="ECO:0000256" key="4">
    <source>
        <dbReference type="ARBA" id="ARBA00022737"/>
    </source>
</evidence>
<dbReference type="Gene3D" id="2.10.230.10">
    <property type="entry name" value="Heat shock protein DnaJ, cysteine-rich domain"/>
    <property type="match status" value="1"/>
</dbReference>
<dbReference type="NCBIfam" id="TIGR02349">
    <property type="entry name" value="DnaJ_bact"/>
    <property type="match status" value="1"/>
</dbReference>
<feature type="binding site" evidence="9">
    <location>
        <position position="196"/>
    </location>
    <ligand>
        <name>Zn(2+)</name>
        <dbReference type="ChEBI" id="CHEBI:29105"/>
        <label>1</label>
    </ligand>
</feature>
<dbReference type="Pfam" id="PF00684">
    <property type="entry name" value="DnaJ_CXXCXGXG"/>
    <property type="match status" value="1"/>
</dbReference>
<dbReference type="InterPro" id="IPR018253">
    <property type="entry name" value="DnaJ_domain_CS"/>
</dbReference>
<proteinExistence type="inferred from homology"/>
<evidence type="ECO:0000313" key="14">
    <source>
        <dbReference type="Proteomes" id="UP001497533"/>
    </source>
</evidence>
<feature type="binding site" evidence="9">
    <location>
        <position position="182"/>
    </location>
    <ligand>
        <name>Zn(2+)</name>
        <dbReference type="ChEBI" id="CHEBI:29105"/>
        <label>2</label>
    </ligand>
</feature>
<feature type="domain" description="CR-type" evidence="12">
    <location>
        <begin position="127"/>
        <end position="205"/>
    </location>
</feature>
<dbReference type="CDD" id="cd10747">
    <property type="entry name" value="DnaJ_C"/>
    <property type="match status" value="1"/>
</dbReference>
<keyword evidence="7 9" id="KW-0346">Stress response</keyword>
<feature type="zinc finger region" description="CR-type" evidence="10">
    <location>
        <begin position="127"/>
        <end position="205"/>
    </location>
</feature>
<comment type="cofactor">
    <cofactor evidence="9">
        <name>Zn(2+)</name>
        <dbReference type="ChEBI" id="CHEBI:29105"/>
    </cofactor>
    <text evidence="9">Binds 2 Zn(2+) ions per monomer.</text>
</comment>
<dbReference type="PROSITE" id="PS00636">
    <property type="entry name" value="DNAJ_1"/>
    <property type="match status" value="1"/>
</dbReference>
<name>A0ABM9NP43_9GAMM</name>
<evidence type="ECO:0000256" key="2">
    <source>
        <dbReference type="ARBA" id="ARBA00022705"/>
    </source>
</evidence>
<keyword evidence="4 9" id="KW-0677">Repeat</keyword>
<keyword evidence="5 9" id="KW-0863">Zinc-finger</keyword>
<feature type="binding site" evidence="9">
    <location>
        <position position="193"/>
    </location>
    <ligand>
        <name>Zn(2+)</name>
        <dbReference type="ChEBI" id="CHEBI:29105"/>
        <label>1</label>
    </ligand>
</feature>
<comment type="similarity">
    <text evidence="9">Belongs to the DnaJ family.</text>
</comment>
<organism evidence="13 14">
    <name type="scientific">Candidatus Providencia siddallii</name>
    <dbReference type="NCBI Taxonomy" id="1715285"/>
    <lineage>
        <taxon>Bacteria</taxon>
        <taxon>Pseudomonadati</taxon>
        <taxon>Pseudomonadota</taxon>
        <taxon>Gammaproteobacteria</taxon>
        <taxon>Enterobacterales</taxon>
        <taxon>Morganellaceae</taxon>
        <taxon>Providencia</taxon>
    </lineage>
</organism>
<dbReference type="PROSITE" id="PS50076">
    <property type="entry name" value="DNAJ_2"/>
    <property type="match status" value="1"/>
</dbReference>
<dbReference type="Gene3D" id="1.10.287.110">
    <property type="entry name" value="DnaJ domain"/>
    <property type="match status" value="1"/>
</dbReference>
<dbReference type="CDD" id="cd10719">
    <property type="entry name" value="DnaJ_zf"/>
    <property type="match status" value="1"/>
</dbReference>
<comment type="caution">
    <text evidence="9">Lacks conserved residue(s) required for the propagation of feature annotation.</text>
</comment>
<evidence type="ECO:0000259" key="12">
    <source>
        <dbReference type="PROSITE" id="PS51188"/>
    </source>
</evidence>
<sequence length="372" mass="41489">MVKKDFYDILGVEKNASDKEIKRAYKKLAIKYHPDRNQDKKNESEAKFKEIKEAYEVLSNNQKRATYDQYGHSGFEQNISSDSTSFSDIFGDVFGDIFGGNKKQNRQFRGSDLQYNIELTLEEVVRGITKEIRIPTLVTCNFCNGTCSRPGTSAEFCSMCHGIGQIHVRQSFFSIQQTCPGCNGRKKIIKNPCNKCHGQGRIERYKTLSVKIPAGINTGDRIRLSGEGEAGINGAQSGDLFVQINVLPHNIFIRDRNNLNCDVPINFSIAALGGEIAVPTIDGCVKLKIPAETQTGKTFRMKGKGVKSVRGNTYGDLMCRIVVETPVKLNERQKELLEIFGESLGGISGEKNSPRSKSFLDGVRKFFDDLTK</sequence>
<dbReference type="Gene3D" id="2.60.260.20">
    <property type="entry name" value="Urease metallochaperone UreE, N-terminal domain"/>
    <property type="match status" value="2"/>
</dbReference>
<keyword evidence="3 9" id="KW-0479">Metal-binding</keyword>
<evidence type="ECO:0000256" key="5">
    <source>
        <dbReference type="ARBA" id="ARBA00022771"/>
    </source>
</evidence>
<dbReference type="PRINTS" id="PR00625">
    <property type="entry name" value="JDOMAIN"/>
</dbReference>
<reference evidence="13" key="1">
    <citation type="submission" date="2024-04" db="EMBL/GenBank/DDBJ databases">
        <authorList>
            <person name="Manzano-Marin A."/>
            <person name="Manzano-Marin A."/>
            <person name="Alejandro Manzano Marin A."/>
        </authorList>
    </citation>
    <scope>NUCLEOTIDE SEQUENCE [LARGE SCALE GENOMIC DNA]</scope>
    <source>
        <strain evidence="13">TABTEA</strain>
    </source>
</reference>
<dbReference type="EMBL" id="OZ034688">
    <property type="protein sequence ID" value="CAL1329242.1"/>
    <property type="molecule type" value="Genomic_DNA"/>
</dbReference>
<keyword evidence="8 9" id="KW-0143">Chaperone</keyword>
<keyword evidence="1 9" id="KW-0963">Cytoplasm</keyword>
<dbReference type="SUPFAM" id="SSF57938">
    <property type="entry name" value="DnaJ/Hsp40 cysteine-rich domain"/>
    <property type="match status" value="1"/>
</dbReference>
<feature type="binding site" evidence="9">
    <location>
        <position position="140"/>
    </location>
    <ligand>
        <name>Zn(2+)</name>
        <dbReference type="ChEBI" id="CHEBI:29105"/>
        <label>1</label>
    </ligand>
</feature>
<feature type="binding site" evidence="9">
    <location>
        <position position="160"/>
    </location>
    <ligand>
        <name>Zn(2+)</name>
        <dbReference type="ChEBI" id="CHEBI:29105"/>
        <label>2</label>
    </ligand>
</feature>
<evidence type="ECO:0000256" key="7">
    <source>
        <dbReference type="ARBA" id="ARBA00023016"/>
    </source>
</evidence>
<dbReference type="SUPFAM" id="SSF46565">
    <property type="entry name" value="Chaperone J-domain"/>
    <property type="match status" value="1"/>
</dbReference>
<evidence type="ECO:0000256" key="1">
    <source>
        <dbReference type="ARBA" id="ARBA00022490"/>
    </source>
</evidence>